<name>A0A366EM49_9BACI</name>
<proteinExistence type="predicted"/>
<organism evidence="1 2">
    <name type="scientific">Rossellomorea aquimaris</name>
    <dbReference type="NCBI Taxonomy" id="189382"/>
    <lineage>
        <taxon>Bacteria</taxon>
        <taxon>Bacillati</taxon>
        <taxon>Bacillota</taxon>
        <taxon>Bacilli</taxon>
        <taxon>Bacillales</taxon>
        <taxon>Bacillaceae</taxon>
        <taxon>Rossellomorea</taxon>
    </lineage>
</organism>
<comment type="caution">
    <text evidence="1">The sequence shown here is derived from an EMBL/GenBank/DDBJ whole genome shotgun (WGS) entry which is preliminary data.</text>
</comment>
<reference evidence="1 2" key="1">
    <citation type="submission" date="2018-06" db="EMBL/GenBank/DDBJ databases">
        <title>Freshwater and sediment microbial communities from various areas in North America, analyzing microbe dynamics in response to fracking.</title>
        <authorList>
            <person name="Lamendella R."/>
        </authorList>
    </citation>
    <scope>NUCLEOTIDE SEQUENCE [LARGE SCALE GENOMIC DNA]</scope>
    <source>
        <strain evidence="1 2">97B</strain>
    </source>
</reference>
<evidence type="ECO:0000313" key="1">
    <source>
        <dbReference type="EMBL" id="RBP02800.1"/>
    </source>
</evidence>
<evidence type="ECO:0008006" key="3">
    <source>
        <dbReference type="Google" id="ProtNLM"/>
    </source>
</evidence>
<dbReference type="Proteomes" id="UP000252118">
    <property type="component" value="Unassembled WGS sequence"/>
</dbReference>
<gene>
    <name evidence="1" type="ORF">DET59_11287</name>
</gene>
<sequence>MRKRILGASSLLLLILLAIVPVNTIVLSDQNKNIVVQPVFNQKKVSIRWTHSVEKEDWEEFFHIKGSTITLTSTRFKTFGAGVPDNAGEDTYIKDGWVYMTHIHQPIGDSLRFQTGKNTNHRISLNERTLVLDSQRSYQLSVRSVPMYKLIYMIVND</sequence>
<evidence type="ECO:0000313" key="2">
    <source>
        <dbReference type="Proteomes" id="UP000252118"/>
    </source>
</evidence>
<dbReference type="Pfam" id="PF08905">
    <property type="entry name" value="DUF1850"/>
    <property type="match status" value="1"/>
</dbReference>
<protein>
    <recommendedName>
        <fullName evidence="3">DUF1850 domain-containing protein</fullName>
    </recommendedName>
</protein>
<dbReference type="RefSeq" id="WP_113970444.1">
    <property type="nucleotide sequence ID" value="NZ_QNRJ01000012.1"/>
</dbReference>
<dbReference type="EMBL" id="QNRJ01000012">
    <property type="protein sequence ID" value="RBP02800.1"/>
    <property type="molecule type" value="Genomic_DNA"/>
</dbReference>
<dbReference type="AlphaFoldDB" id="A0A366EM49"/>
<accession>A0A366EM49</accession>
<dbReference type="InterPro" id="IPR015001">
    <property type="entry name" value="DUF1850"/>
</dbReference>
<dbReference type="OrthoDB" id="4411648at2"/>